<evidence type="ECO:0000313" key="3">
    <source>
        <dbReference type="Proteomes" id="UP001140502"/>
    </source>
</evidence>
<feature type="signal peptide" evidence="1">
    <location>
        <begin position="1"/>
        <end position="26"/>
    </location>
</feature>
<reference evidence="2" key="1">
    <citation type="submission" date="2022-10" db="EMBL/GenBank/DDBJ databases">
        <title>Tapping the CABI collections for fungal endophytes: first genome assemblies for Collariella, Neodidymelliopsis, Ascochyta clinopodiicola, Didymella pomorum, Didymosphaeria variabile, Neocosmospora piperis and Neocucurbitaria cava.</title>
        <authorList>
            <person name="Hill R."/>
        </authorList>
    </citation>
    <scope>NUCLEOTIDE SEQUENCE</scope>
    <source>
        <strain evidence="2">IMI 366586</strain>
    </source>
</reference>
<organism evidence="2 3">
    <name type="scientific">Fusarium piperis</name>
    <dbReference type="NCBI Taxonomy" id="1435070"/>
    <lineage>
        <taxon>Eukaryota</taxon>
        <taxon>Fungi</taxon>
        <taxon>Dikarya</taxon>
        <taxon>Ascomycota</taxon>
        <taxon>Pezizomycotina</taxon>
        <taxon>Sordariomycetes</taxon>
        <taxon>Hypocreomycetidae</taxon>
        <taxon>Hypocreales</taxon>
        <taxon>Nectriaceae</taxon>
        <taxon>Fusarium</taxon>
        <taxon>Fusarium solani species complex</taxon>
    </lineage>
</organism>
<dbReference type="EMBL" id="JAPEUR010000701">
    <property type="protein sequence ID" value="KAJ4307573.1"/>
    <property type="molecule type" value="Genomic_DNA"/>
</dbReference>
<dbReference type="Proteomes" id="UP001140502">
    <property type="component" value="Unassembled WGS sequence"/>
</dbReference>
<evidence type="ECO:0000313" key="2">
    <source>
        <dbReference type="EMBL" id="KAJ4307573.1"/>
    </source>
</evidence>
<dbReference type="OrthoDB" id="5406512at2759"/>
<keyword evidence="3" id="KW-1185">Reference proteome</keyword>
<accession>A0A9W8T9S7</accession>
<keyword evidence="1" id="KW-0732">Signal</keyword>
<sequence length="110" mass="11971">MRFSAAGVVALVVAATGMPLSHKAHTVDNANTRSDWVTSYSNKGNDHVTVDSKSDGKLVLEHWIPTGPAYLKLDYSPIYHEHLITLTAGKLMYRDSLGGVMGAVTRFLNI</sequence>
<proteinExistence type="predicted"/>
<protein>
    <submittedName>
        <fullName evidence="2">Uncharacterized protein</fullName>
    </submittedName>
</protein>
<feature type="chain" id="PRO_5040934285" evidence="1">
    <location>
        <begin position="27"/>
        <end position="110"/>
    </location>
</feature>
<comment type="caution">
    <text evidence="2">The sequence shown here is derived from an EMBL/GenBank/DDBJ whole genome shotgun (WGS) entry which is preliminary data.</text>
</comment>
<gene>
    <name evidence="2" type="ORF">N0V84_012636</name>
</gene>
<dbReference type="AlphaFoldDB" id="A0A9W8T9S7"/>
<evidence type="ECO:0000256" key="1">
    <source>
        <dbReference type="SAM" id="SignalP"/>
    </source>
</evidence>
<name>A0A9W8T9S7_9HYPO</name>